<dbReference type="PANTHER" id="PTHR23051:SF0">
    <property type="entry name" value="SOLUTE CARRIER FAMILY 35 MEMBER F5"/>
    <property type="match status" value="1"/>
</dbReference>
<keyword evidence="10" id="KW-1185">Reference proteome</keyword>
<feature type="transmembrane region" description="Helical" evidence="8">
    <location>
        <begin position="739"/>
        <end position="762"/>
    </location>
</feature>
<dbReference type="PANTHER" id="PTHR23051">
    <property type="entry name" value="SOLUTE CARRIER FAMILY 35, MEMBER F5"/>
    <property type="match status" value="1"/>
</dbReference>
<evidence type="ECO:0000313" key="9">
    <source>
        <dbReference type="EMBL" id="KAF9967005.1"/>
    </source>
</evidence>
<feature type="transmembrane region" description="Helical" evidence="8">
    <location>
        <begin position="278"/>
        <end position="299"/>
    </location>
</feature>
<evidence type="ECO:0000256" key="3">
    <source>
        <dbReference type="ARBA" id="ARBA00022448"/>
    </source>
</evidence>
<feature type="transmembrane region" description="Helical" evidence="8">
    <location>
        <begin position="334"/>
        <end position="353"/>
    </location>
</feature>
<feature type="region of interest" description="Disordered" evidence="7">
    <location>
        <begin position="454"/>
        <end position="538"/>
    </location>
</feature>
<keyword evidence="6 8" id="KW-0472">Membrane</keyword>
<sequence length="888" mass="98031">MALATGATRYTIGILALLSVVCIWVSSSFLMNNIFAGQKYNKPFFVTYINTASFSLYLLGPLFKHWLRIYKGEKPRAPLLTKDLPSTGYGLLREENHIPLTSFQIHPENVRRRRRERWQRRVGITSSWFAANWATNASLAYTTVASSTILASMSGFFTLAIGAILKTETFSTLKLIAVCGSVLGVALVSQSDRGGNPSNEQSAPSAPLFGDFLALMSALFYGCYTVLLKVRIQNENRVNMSLFFGFVGLFNLVLLWPLFGVLHWTGVEPFELPGDSRIVWMIGVNALVGTFVSDYLWLLSMLMTSPLVVTLGLSLTIPLALLGDVVGYGRVLGLGYWIGASLVLAGFFGVNGVTLSERQQQQEEEDRHKGFEDEGSNGHDALPARSLSSTPIAGERQSLLPTTNGLPPPPPYSRHRPAAPSPTSPTSPASPLFAGARRSSSSASSTHVVCLPEDYNPLQYPPPSRVRAGATPDVGDMSDMDPDDDNTHTHPTPLETPVHADADPDQLIGGLPSSSKPHKQNIQGVKAHQTPSSPGGTKGPVTYKLRSPIQPKEFVKGVKLALQGCFIALTHPDFRNGRLYKTLLRLLGFTLVAHLVTQILFFLPVAAIGSLLRVIGYAMDSDTSESQRGLEIFSNKAHELMSSVPLLGLLFLRYLYPQPLDDIFVDALVYSDHLLIQEHEHAKEQQARDPTSVDPNSPSIHVMDHRGAFAPALLEYPYKVRHWQEMWRYMRRTWRRLKWALLFLVLSWVPILGRFAFPVASFVSTIQSIGSKPLAIVFAVTSFLLPRSLSIYLLKGFFGCRALTRELLDPYFIRVGMTHYQKRKWFNYRKSVLLGFGVVFYVGCSIPIIGVAVFGLAQASSAFVLQSLADPPPPPVVRPKASSRSKQE</sequence>
<evidence type="ECO:0000256" key="8">
    <source>
        <dbReference type="SAM" id="Phobius"/>
    </source>
</evidence>
<name>A0A9P6JEJ8_MORAP</name>
<dbReference type="EMBL" id="JAAAHY010000109">
    <property type="protein sequence ID" value="KAF9967005.1"/>
    <property type="molecule type" value="Genomic_DNA"/>
</dbReference>
<evidence type="ECO:0000256" key="6">
    <source>
        <dbReference type="ARBA" id="ARBA00023136"/>
    </source>
</evidence>
<feature type="transmembrane region" description="Helical" evidence="8">
    <location>
        <begin position="147"/>
        <end position="165"/>
    </location>
</feature>
<feature type="transmembrane region" description="Helical" evidence="8">
    <location>
        <begin position="209"/>
        <end position="230"/>
    </location>
</feature>
<dbReference type="SUPFAM" id="SSF103481">
    <property type="entry name" value="Multidrug resistance efflux transporter EmrE"/>
    <property type="match status" value="2"/>
</dbReference>
<dbReference type="InterPro" id="IPR037185">
    <property type="entry name" value="EmrE-like"/>
</dbReference>
<evidence type="ECO:0000256" key="1">
    <source>
        <dbReference type="ARBA" id="ARBA00004141"/>
    </source>
</evidence>
<gene>
    <name evidence="9" type="ORF">BGZ70_000471</name>
</gene>
<feature type="transmembrane region" description="Helical" evidence="8">
    <location>
        <begin position="306"/>
        <end position="328"/>
    </location>
</feature>
<protein>
    <recommendedName>
        <fullName evidence="11">EamA domain-containing protein</fullName>
    </recommendedName>
</protein>
<feature type="transmembrane region" description="Helical" evidence="8">
    <location>
        <begin position="832"/>
        <end position="857"/>
    </location>
</feature>
<comment type="similarity">
    <text evidence="2">Belongs to the SLC35F solute transporter family.</text>
</comment>
<dbReference type="Pfam" id="PF06027">
    <property type="entry name" value="SLC35F"/>
    <property type="match status" value="1"/>
</dbReference>
<reference evidence="9" key="1">
    <citation type="journal article" date="2020" name="Fungal Divers.">
        <title>Resolving the Mortierellaceae phylogeny through synthesis of multi-gene phylogenetics and phylogenomics.</title>
        <authorList>
            <person name="Vandepol N."/>
            <person name="Liber J."/>
            <person name="Desiro A."/>
            <person name="Na H."/>
            <person name="Kennedy M."/>
            <person name="Barry K."/>
            <person name="Grigoriev I.V."/>
            <person name="Miller A.N."/>
            <person name="O'Donnell K."/>
            <person name="Stajich J.E."/>
            <person name="Bonito G."/>
        </authorList>
    </citation>
    <scope>NUCLEOTIDE SEQUENCE</scope>
    <source>
        <strain evidence="9">CK1249</strain>
    </source>
</reference>
<evidence type="ECO:0000256" key="7">
    <source>
        <dbReference type="SAM" id="MobiDB-lite"/>
    </source>
</evidence>
<organism evidence="9 10">
    <name type="scientific">Mortierella alpina</name>
    <name type="common">Oleaginous fungus</name>
    <name type="synonym">Mortierella renispora</name>
    <dbReference type="NCBI Taxonomy" id="64518"/>
    <lineage>
        <taxon>Eukaryota</taxon>
        <taxon>Fungi</taxon>
        <taxon>Fungi incertae sedis</taxon>
        <taxon>Mucoromycota</taxon>
        <taxon>Mortierellomycotina</taxon>
        <taxon>Mortierellomycetes</taxon>
        <taxon>Mortierellales</taxon>
        <taxon>Mortierellaceae</taxon>
        <taxon>Mortierella</taxon>
    </lineage>
</organism>
<comment type="caution">
    <text evidence="9">The sequence shown here is derived from an EMBL/GenBank/DDBJ whole genome shotgun (WGS) entry which is preliminary data.</text>
</comment>
<feature type="compositionally biased region" description="Low complexity" evidence="7">
    <location>
        <begin position="426"/>
        <end position="440"/>
    </location>
</feature>
<feature type="transmembrane region" description="Helical" evidence="8">
    <location>
        <begin position="242"/>
        <end position="266"/>
    </location>
</feature>
<feature type="transmembrane region" description="Helical" evidence="8">
    <location>
        <begin position="639"/>
        <end position="656"/>
    </location>
</feature>
<feature type="compositionally biased region" description="Polar residues" evidence="7">
    <location>
        <begin position="512"/>
        <end position="535"/>
    </location>
</feature>
<feature type="transmembrane region" description="Helical" evidence="8">
    <location>
        <begin position="43"/>
        <end position="63"/>
    </location>
</feature>
<dbReference type="Proteomes" id="UP000738359">
    <property type="component" value="Unassembled WGS sequence"/>
</dbReference>
<feature type="transmembrane region" description="Helical" evidence="8">
    <location>
        <begin position="122"/>
        <end position="141"/>
    </location>
</feature>
<feature type="transmembrane region" description="Helical" evidence="8">
    <location>
        <begin position="586"/>
        <end position="619"/>
    </location>
</feature>
<keyword evidence="5 8" id="KW-1133">Transmembrane helix</keyword>
<evidence type="ECO:0000256" key="4">
    <source>
        <dbReference type="ARBA" id="ARBA00022692"/>
    </source>
</evidence>
<feature type="region of interest" description="Disordered" evidence="7">
    <location>
        <begin position="358"/>
        <end position="440"/>
    </location>
</feature>
<keyword evidence="3" id="KW-0813">Transport</keyword>
<dbReference type="GO" id="GO:0022857">
    <property type="term" value="F:transmembrane transporter activity"/>
    <property type="evidence" value="ECO:0007669"/>
    <property type="project" value="InterPro"/>
</dbReference>
<evidence type="ECO:0008006" key="11">
    <source>
        <dbReference type="Google" id="ProtNLM"/>
    </source>
</evidence>
<dbReference type="GO" id="GO:0000329">
    <property type="term" value="C:fungal-type vacuole membrane"/>
    <property type="evidence" value="ECO:0007669"/>
    <property type="project" value="TreeGrafter"/>
</dbReference>
<evidence type="ECO:0000256" key="5">
    <source>
        <dbReference type="ARBA" id="ARBA00022989"/>
    </source>
</evidence>
<proteinExistence type="inferred from homology"/>
<evidence type="ECO:0000256" key="2">
    <source>
        <dbReference type="ARBA" id="ARBA00007863"/>
    </source>
</evidence>
<comment type="subcellular location">
    <subcellularLocation>
        <location evidence="1">Membrane</location>
        <topology evidence="1">Multi-pass membrane protein</topology>
    </subcellularLocation>
</comment>
<feature type="transmembrane region" description="Helical" evidence="8">
    <location>
        <begin position="12"/>
        <end position="31"/>
    </location>
</feature>
<dbReference type="InterPro" id="IPR009262">
    <property type="entry name" value="SLC35_F1/F2/F6"/>
</dbReference>
<dbReference type="OrthoDB" id="10041630at2759"/>
<keyword evidence="4 8" id="KW-0812">Transmembrane</keyword>
<dbReference type="AlphaFoldDB" id="A0A9P6JEJ8"/>
<evidence type="ECO:0000313" key="10">
    <source>
        <dbReference type="Proteomes" id="UP000738359"/>
    </source>
</evidence>
<feature type="transmembrane region" description="Helical" evidence="8">
    <location>
        <begin position="172"/>
        <end position="189"/>
    </location>
</feature>
<accession>A0A9P6JEJ8</accession>
<feature type="transmembrane region" description="Helical" evidence="8">
    <location>
        <begin position="774"/>
        <end position="794"/>
    </location>
</feature>